<dbReference type="KEGG" id="brh:RBRH_01124"/>
<dbReference type="Proteomes" id="UP000007437">
    <property type="component" value="Chromosome"/>
</dbReference>
<reference evidence="1 2" key="1">
    <citation type="journal article" date="2011" name="J. Bacteriol.">
        <title>Complete genome sequence of Burkholderia rhizoxinica, an endosymbiont of Rhizopus microsporus.</title>
        <authorList>
            <person name="Lackner G."/>
            <person name="Moebius N."/>
            <person name="Partida-Martinez L."/>
            <person name="Hertweck C."/>
        </authorList>
    </citation>
    <scope>NUCLEOTIDE SEQUENCE [LARGE SCALE GENOMIC DNA]</scope>
    <source>
        <strain evidence="2">DSM 19002 / CIP 109453 / HKI 454</strain>
    </source>
</reference>
<evidence type="ECO:0000313" key="1">
    <source>
        <dbReference type="EMBL" id="CBW74351.1"/>
    </source>
</evidence>
<dbReference type="EMBL" id="FR687359">
    <property type="protein sequence ID" value="CBW74351.1"/>
    <property type="molecule type" value="Genomic_DNA"/>
</dbReference>
<dbReference type="eggNOG" id="ENOG502ZSMJ">
    <property type="taxonomic scope" value="Bacteria"/>
</dbReference>
<dbReference type="AlphaFoldDB" id="E5AP19"/>
<organism evidence="1 2">
    <name type="scientific">Mycetohabitans rhizoxinica (strain DSM 19002 / CIP 109453 / HKI 454)</name>
    <name type="common">Paraburkholderia rhizoxinica</name>
    <dbReference type="NCBI Taxonomy" id="882378"/>
    <lineage>
        <taxon>Bacteria</taxon>
        <taxon>Pseudomonadati</taxon>
        <taxon>Pseudomonadota</taxon>
        <taxon>Betaproteobacteria</taxon>
        <taxon>Burkholderiales</taxon>
        <taxon>Burkholderiaceae</taxon>
        <taxon>Mycetohabitans</taxon>
    </lineage>
</organism>
<protein>
    <submittedName>
        <fullName evidence="1">Uncharacterized protein</fullName>
    </submittedName>
</protein>
<evidence type="ECO:0000313" key="2">
    <source>
        <dbReference type="Proteomes" id="UP000007437"/>
    </source>
</evidence>
<accession>E5AP19</accession>
<dbReference type="InterPro" id="IPR021398">
    <property type="entry name" value="DUF3037"/>
</dbReference>
<dbReference type="Pfam" id="PF11236">
    <property type="entry name" value="DUF3037"/>
    <property type="match status" value="1"/>
</dbReference>
<gene>
    <name evidence="1" type="ordered locus">RBRH_01124</name>
</gene>
<dbReference type="STRING" id="882378.RBRH_01124"/>
<name>E5AP19_MYCRK</name>
<proteinExistence type="predicted"/>
<sequence>MPRGFLETIMKHACRYAIVRFMPYLETGEFANVGLLLMSPTARFFGFRMLDSVRRVTAFFDELDPNIFRRARKTYQQELTRIGTSIEHAFCNVSHGSGPDYAKFAFTELVKPRQAIMYADAERAVLAEDPAEKLLELFDHYVGRVFVTRAYQEREVEKDVQRILKSAELAALYKQQVLIGDDAYRARLPFARVNEHGQAIRAIKPLFLAHDDPSRLYDHGWDWLGKVKKLRRDDKLIGDVMFAVRRPIEEFGPHAAAFADVKQDLEREDFISVVSDSDERSILAFARD</sequence>
<dbReference type="HOGENOM" id="CLU_087282_0_0_4"/>